<comment type="caution">
    <text evidence="3">The sequence shown here is derived from an EMBL/GenBank/DDBJ whole genome shotgun (WGS) entry which is preliminary data.</text>
</comment>
<feature type="chain" id="PRO_5047161239" evidence="2">
    <location>
        <begin position="26"/>
        <end position="162"/>
    </location>
</feature>
<dbReference type="EMBL" id="BAAAPN010000023">
    <property type="protein sequence ID" value="GAA1750664.1"/>
    <property type="molecule type" value="Genomic_DNA"/>
</dbReference>
<proteinExistence type="predicted"/>
<dbReference type="Proteomes" id="UP001501475">
    <property type="component" value="Unassembled WGS sequence"/>
</dbReference>
<sequence length="162" mass="16521">MPRRAIHTVLAVATSAALTVPAATADAAPPAAAAAVANGIPARLDLRVLVVDDGDSGVAAVRSRLDEEGVPYERIDLGDAARPVLTADFLAGTDAGGTFGKYSAVVLPNEAPAGLSADEQAALAAYERGYHVGRSSPIPGPIRHSASTGRSGRGSWAEWRRA</sequence>
<evidence type="ECO:0000256" key="2">
    <source>
        <dbReference type="SAM" id="SignalP"/>
    </source>
</evidence>
<feature type="region of interest" description="Disordered" evidence="1">
    <location>
        <begin position="136"/>
        <end position="162"/>
    </location>
</feature>
<protein>
    <submittedName>
        <fullName evidence="3">Uncharacterized protein</fullName>
    </submittedName>
</protein>
<accession>A0ABP4WBC7</accession>
<evidence type="ECO:0000313" key="4">
    <source>
        <dbReference type="Proteomes" id="UP001501475"/>
    </source>
</evidence>
<keyword evidence="2" id="KW-0732">Signal</keyword>
<evidence type="ECO:0000256" key="1">
    <source>
        <dbReference type="SAM" id="MobiDB-lite"/>
    </source>
</evidence>
<evidence type="ECO:0000313" key="3">
    <source>
        <dbReference type="EMBL" id="GAA1750664.1"/>
    </source>
</evidence>
<name>A0ABP4WBC7_9MICO</name>
<feature type="signal peptide" evidence="2">
    <location>
        <begin position="1"/>
        <end position="25"/>
    </location>
</feature>
<organism evidence="3 4">
    <name type="scientific">Nostocoides vanveenii</name>
    <dbReference type="NCBI Taxonomy" id="330835"/>
    <lineage>
        <taxon>Bacteria</taxon>
        <taxon>Bacillati</taxon>
        <taxon>Actinomycetota</taxon>
        <taxon>Actinomycetes</taxon>
        <taxon>Micrococcales</taxon>
        <taxon>Intrasporangiaceae</taxon>
        <taxon>Nostocoides</taxon>
    </lineage>
</organism>
<reference evidence="4" key="1">
    <citation type="journal article" date="2019" name="Int. J. Syst. Evol. Microbiol.">
        <title>The Global Catalogue of Microorganisms (GCM) 10K type strain sequencing project: providing services to taxonomists for standard genome sequencing and annotation.</title>
        <authorList>
            <consortium name="The Broad Institute Genomics Platform"/>
            <consortium name="The Broad Institute Genome Sequencing Center for Infectious Disease"/>
            <person name="Wu L."/>
            <person name="Ma J."/>
        </authorList>
    </citation>
    <scope>NUCLEOTIDE SEQUENCE [LARGE SCALE GENOMIC DNA]</scope>
    <source>
        <strain evidence="4">JCM 15591</strain>
    </source>
</reference>
<gene>
    <name evidence="3" type="ORF">GCM10009810_08810</name>
</gene>
<dbReference type="RefSeq" id="WP_344062660.1">
    <property type="nucleotide sequence ID" value="NZ_BAAAPN010000023.1"/>
</dbReference>
<keyword evidence="4" id="KW-1185">Reference proteome</keyword>